<dbReference type="PROSITE" id="PS01095">
    <property type="entry name" value="GH18_1"/>
    <property type="match status" value="1"/>
</dbReference>
<dbReference type="GO" id="GO:0005975">
    <property type="term" value="P:carbohydrate metabolic process"/>
    <property type="evidence" value="ECO:0007669"/>
    <property type="project" value="InterPro"/>
</dbReference>
<evidence type="ECO:0000256" key="2">
    <source>
        <dbReference type="ARBA" id="ARBA00022448"/>
    </source>
</evidence>
<dbReference type="GO" id="GO:0004553">
    <property type="term" value="F:hydrolase activity, hydrolyzing O-glycosyl compounds"/>
    <property type="evidence" value="ECO:0007669"/>
    <property type="project" value="InterPro"/>
</dbReference>
<dbReference type="InterPro" id="IPR027417">
    <property type="entry name" value="P-loop_NTPase"/>
</dbReference>
<reference evidence="6" key="2">
    <citation type="submission" date="2021-09" db="EMBL/GenBank/DDBJ databases">
        <authorList>
            <person name="Gilroy R."/>
        </authorList>
    </citation>
    <scope>NUCLEOTIDE SEQUENCE</scope>
    <source>
        <strain evidence="6">ChiHjej13B12-9602</strain>
    </source>
</reference>
<dbReference type="GO" id="GO:0016887">
    <property type="term" value="F:ATP hydrolysis activity"/>
    <property type="evidence" value="ECO:0007669"/>
    <property type="project" value="InterPro"/>
</dbReference>
<dbReference type="InterPro" id="IPR003439">
    <property type="entry name" value="ABC_transporter-like_ATP-bd"/>
</dbReference>
<dbReference type="SUPFAM" id="SSF52540">
    <property type="entry name" value="P-loop containing nucleoside triphosphate hydrolases"/>
    <property type="match status" value="1"/>
</dbReference>
<dbReference type="PROSITE" id="PS50893">
    <property type="entry name" value="ABC_TRANSPORTER_2"/>
    <property type="match status" value="1"/>
</dbReference>
<keyword evidence="3" id="KW-0547">Nucleotide-binding</keyword>
<dbReference type="InterPro" id="IPR050086">
    <property type="entry name" value="MetN_ABC_transporter-like"/>
</dbReference>
<comment type="similarity">
    <text evidence="1">Belongs to the ABC transporter superfamily.</text>
</comment>
<organism evidence="6 7">
    <name type="scientific">Enorma phocaeensis</name>
    <dbReference type="NCBI Taxonomy" id="1871019"/>
    <lineage>
        <taxon>Bacteria</taxon>
        <taxon>Bacillati</taxon>
        <taxon>Actinomycetota</taxon>
        <taxon>Coriobacteriia</taxon>
        <taxon>Coriobacteriales</taxon>
        <taxon>Coriobacteriaceae</taxon>
        <taxon>Enorma</taxon>
    </lineage>
</organism>
<evidence type="ECO:0000313" key="6">
    <source>
        <dbReference type="EMBL" id="HJG37949.1"/>
    </source>
</evidence>
<dbReference type="AlphaFoldDB" id="A0A921IXA8"/>
<proteinExistence type="inferred from homology"/>
<dbReference type="Proteomes" id="UP000753256">
    <property type="component" value="Unassembled WGS sequence"/>
</dbReference>
<dbReference type="PANTHER" id="PTHR43166">
    <property type="entry name" value="AMINO ACID IMPORT ATP-BINDING PROTEIN"/>
    <property type="match status" value="1"/>
</dbReference>
<evidence type="ECO:0000256" key="4">
    <source>
        <dbReference type="ARBA" id="ARBA00022840"/>
    </source>
</evidence>
<evidence type="ECO:0000256" key="3">
    <source>
        <dbReference type="ARBA" id="ARBA00022741"/>
    </source>
</evidence>
<evidence type="ECO:0000313" key="7">
    <source>
        <dbReference type="Proteomes" id="UP000753256"/>
    </source>
</evidence>
<dbReference type="InterPro" id="IPR003593">
    <property type="entry name" value="AAA+_ATPase"/>
</dbReference>
<evidence type="ECO:0000259" key="5">
    <source>
        <dbReference type="PROSITE" id="PS50893"/>
    </source>
</evidence>
<sequence>MRMKIDDLKRTFGDRTVLDGIDFDDEVNTLAIIGPSGGGKSTLLRILGGLLEPSAGRVALDGEQLPADEAGLERYRASLGFVFQDGGLFHHLSARENIALPLRVVHGVRESEATERANALLERFGLASEGNKRPAQLSGGQRQRVAIARAVAPRPRMLLLDEPTSALDPEYTTEVLDLLRDLKDEGTRFVVVTHEMGFARHACDKVAFLAGGRLLEYGSSAEVFGRPRTPELKRFLGKLLEWSV</sequence>
<accession>A0A921IXA8</accession>
<comment type="caution">
    <text evidence="6">The sequence shown here is derived from an EMBL/GenBank/DDBJ whole genome shotgun (WGS) entry which is preliminary data.</text>
</comment>
<dbReference type="RefSeq" id="WP_273191077.1">
    <property type="nucleotide sequence ID" value="NZ_DYUZ01000031.1"/>
</dbReference>
<dbReference type="GO" id="GO:0005524">
    <property type="term" value="F:ATP binding"/>
    <property type="evidence" value="ECO:0007669"/>
    <property type="project" value="UniProtKB-KW"/>
</dbReference>
<dbReference type="InterPro" id="IPR001579">
    <property type="entry name" value="Glyco_hydro_18_chit_AS"/>
</dbReference>
<name>A0A921IXA8_9ACTN</name>
<dbReference type="PROSITE" id="PS00211">
    <property type="entry name" value="ABC_TRANSPORTER_1"/>
    <property type="match status" value="1"/>
</dbReference>
<dbReference type="InterPro" id="IPR017871">
    <property type="entry name" value="ABC_transporter-like_CS"/>
</dbReference>
<evidence type="ECO:0000256" key="1">
    <source>
        <dbReference type="ARBA" id="ARBA00005417"/>
    </source>
</evidence>
<gene>
    <name evidence="6" type="ORF">K8V70_08860</name>
</gene>
<dbReference type="PANTHER" id="PTHR43166:SF4">
    <property type="entry name" value="PHOSPHONATES IMPORT ATP-BINDING PROTEIN PHNC"/>
    <property type="match status" value="1"/>
</dbReference>
<protein>
    <submittedName>
        <fullName evidence="6">Amino acid ABC transporter ATP-binding protein</fullName>
    </submittedName>
</protein>
<dbReference type="Pfam" id="PF00005">
    <property type="entry name" value="ABC_tran"/>
    <property type="match status" value="1"/>
</dbReference>
<keyword evidence="4 6" id="KW-0067">ATP-binding</keyword>
<dbReference type="Gene3D" id="3.40.50.300">
    <property type="entry name" value="P-loop containing nucleotide triphosphate hydrolases"/>
    <property type="match status" value="1"/>
</dbReference>
<feature type="domain" description="ABC transporter" evidence="5">
    <location>
        <begin position="3"/>
        <end position="236"/>
    </location>
</feature>
<dbReference type="EMBL" id="DYUZ01000031">
    <property type="protein sequence ID" value="HJG37949.1"/>
    <property type="molecule type" value="Genomic_DNA"/>
</dbReference>
<keyword evidence="2" id="KW-0813">Transport</keyword>
<dbReference type="SMART" id="SM00382">
    <property type="entry name" value="AAA"/>
    <property type="match status" value="1"/>
</dbReference>
<reference evidence="6" key="1">
    <citation type="journal article" date="2021" name="PeerJ">
        <title>Extensive microbial diversity within the chicken gut microbiome revealed by metagenomics and culture.</title>
        <authorList>
            <person name="Gilroy R."/>
            <person name="Ravi A."/>
            <person name="Getino M."/>
            <person name="Pursley I."/>
            <person name="Horton D.L."/>
            <person name="Alikhan N.F."/>
            <person name="Baker D."/>
            <person name="Gharbi K."/>
            <person name="Hall N."/>
            <person name="Watson M."/>
            <person name="Adriaenssens E.M."/>
            <person name="Foster-Nyarko E."/>
            <person name="Jarju S."/>
            <person name="Secka A."/>
            <person name="Antonio M."/>
            <person name="Oren A."/>
            <person name="Chaudhuri R.R."/>
            <person name="La Ragione R."/>
            <person name="Hildebrand F."/>
            <person name="Pallen M.J."/>
        </authorList>
    </citation>
    <scope>NUCLEOTIDE SEQUENCE</scope>
    <source>
        <strain evidence="6">ChiHjej13B12-9602</strain>
    </source>
</reference>